<protein>
    <submittedName>
        <fullName evidence="1">Uncharacterized protein</fullName>
    </submittedName>
</protein>
<accession>A0A0F9AQ21</accession>
<reference evidence="1" key="1">
    <citation type="journal article" date="2015" name="Nature">
        <title>Complex archaea that bridge the gap between prokaryotes and eukaryotes.</title>
        <authorList>
            <person name="Spang A."/>
            <person name="Saw J.H."/>
            <person name="Jorgensen S.L."/>
            <person name="Zaremba-Niedzwiedzka K."/>
            <person name="Martijn J."/>
            <person name="Lind A.E."/>
            <person name="van Eijk R."/>
            <person name="Schleper C."/>
            <person name="Guy L."/>
            <person name="Ettema T.J."/>
        </authorList>
    </citation>
    <scope>NUCLEOTIDE SEQUENCE</scope>
</reference>
<comment type="caution">
    <text evidence="1">The sequence shown here is derived from an EMBL/GenBank/DDBJ whole genome shotgun (WGS) entry which is preliminary data.</text>
</comment>
<proteinExistence type="predicted"/>
<organism evidence="1">
    <name type="scientific">marine sediment metagenome</name>
    <dbReference type="NCBI Taxonomy" id="412755"/>
    <lineage>
        <taxon>unclassified sequences</taxon>
        <taxon>metagenomes</taxon>
        <taxon>ecological metagenomes</taxon>
    </lineage>
</organism>
<evidence type="ECO:0000313" key="1">
    <source>
        <dbReference type="EMBL" id="KKL11535.1"/>
    </source>
</evidence>
<dbReference type="AlphaFoldDB" id="A0A0F9AQ21"/>
<dbReference type="EMBL" id="LAZR01041612">
    <property type="protein sequence ID" value="KKL11535.1"/>
    <property type="molecule type" value="Genomic_DNA"/>
</dbReference>
<sequence length="106" mass="11777">MRIALIIALLALQISILSPELNAEVVVGGETAISGDIEVFTKGLQHLTQTKDGKRPKNPAEGTYFWKNDNPKKMERYVNGKWVSSNKTIKSLIGKERIENAISKKP</sequence>
<gene>
    <name evidence="1" type="ORF">LCGC14_2544820</name>
</gene>
<name>A0A0F9AQ21_9ZZZZ</name>